<dbReference type="InterPro" id="IPR020449">
    <property type="entry name" value="Tscrpt_reg_AraC-type_HTH"/>
</dbReference>
<dbReference type="InterPro" id="IPR037923">
    <property type="entry name" value="HTH-like"/>
</dbReference>
<keyword evidence="6" id="KW-1185">Reference proteome</keyword>
<comment type="caution">
    <text evidence="5">The sequence shown here is derived from an EMBL/GenBank/DDBJ whole genome shotgun (WGS) entry which is preliminary data.</text>
</comment>
<evidence type="ECO:0000313" key="5">
    <source>
        <dbReference type="EMBL" id="MFC5649116.1"/>
    </source>
</evidence>
<dbReference type="Gene3D" id="1.10.10.60">
    <property type="entry name" value="Homeodomain-like"/>
    <property type="match status" value="2"/>
</dbReference>
<dbReference type="Pfam" id="PF02311">
    <property type="entry name" value="AraC_binding"/>
    <property type="match status" value="1"/>
</dbReference>
<dbReference type="SUPFAM" id="SSF46689">
    <property type="entry name" value="Homeodomain-like"/>
    <property type="match status" value="2"/>
</dbReference>
<reference evidence="6" key="1">
    <citation type="journal article" date="2019" name="Int. J. Syst. Evol. Microbiol.">
        <title>The Global Catalogue of Microorganisms (GCM) 10K type strain sequencing project: providing services to taxonomists for standard genome sequencing and annotation.</title>
        <authorList>
            <consortium name="The Broad Institute Genomics Platform"/>
            <consortium name="The Broad Institute Genome Sequencing Center for Infectious Disease"/>
            <person name="Wu L."/>
            <person name="Ma J."/>
        </authorList>
    </citation>
    <scope>NUCLEOTIDE SEQUENCE [LARGE SCALE GENOMIC DNA]</scope>
    <source>
        <strain evidence="6">CGMCC 1.3240</strain>
    </source>
</reference>
<dbReference type="InterPro" id="IPR009057">
    <property type="entry name" value="Homeodomain-like_sf"/>
</dbReference>
<accession>A0ABW0VTD7</accession>
<dbReference type="Proteomes" id="UP001596047">
    <property type="component" value="Unassembled WGS sequence"/>
</dbReference>
<dbReference type="SMART" id="SM00342">
    <property type="entry name" value="HTH_ARAC"/>
    <property type="match status" value="1"/>
</dbReference>
<organism evidence="5 6">
    <name type="scientific">Paenibacillus solisilvae</name>
    <dbReference type="NCBI Taxonomy" id="2486751"/>
    <lineage>
        <taxon>Bacteria</taxon>
        <taxon>Bacillati</taxon>
        <taxon>Bacillota</taxon>
        <taxon>Bacilli</taxon>
        <taxon>Bacillales</taxon>
        <taxon>Paenibacillaceae</taxon>
        <taxon>Paenibacillus</taxon>
    </lineage>
</organism>
<dbReference type="PROSITE" id="PS01124">
    <property type="entry name" value="HTH_ARAC_FAMILY_2"/>
    <property type="match status" value="1"/>
</dbReference>
<protein>
    <submittedName>
        <fullName evidence="5">AraC family transcriptional regulator</fullName>
    </submittedName>
</protein>
<keyword evidence="3" id="KW-0804">Transcription</keyword>
<dbReference type="PRINTS" id="PR00032">
    <property type="entry name" value="HTHARAC"/>
</dbReference>
<keyword evidence="1" id="KW-0805">Transcription regulation</keyword>
<dbReference type="InterPro" id="IPR003313">
    <property type="entry name" value="AraC-bd"/>
</dbReference>
<evidence type="ECO:0000256" key="2">
    <source>
        <dbReference type="ARBA" id="ARBA00023125"/>
    </source>
</evidence>
<dbReference type="InterPro" id="IPR014710">
    <property type="entry name" value="RmlC-like_jellyroll"/>
</dbReference>
<dbReference type="Gene3D" id="2.60.120.10">
    <property type="entry name" value="Jelly Rolls"/>
    <property type="match status" value="1"/>
</dbReference>
<evidence type="ECO:0000256" key="1">
    <source>
        <dbReference type="ARBA" id="ARBA00023015"/>
    </source>
</evidence>
<dbReference type="SUPFAM" id="SSF51215">
    <property type="entry name" value="Regulatory protein AraC"/>
    <property type="match status" value="1"/>
</dbReference>
<name>A0ABW0VTD7_9BACL</name>
<keyword evidence="2" id="KW-0238">DNA-binding</keyword>
<sequence>MFDKERLIPDASKDSFYLLKYEYKKSSPARAGSFQSHDNYEIFYFHEGQGNYLIGDRIHSLVPGTLIIMHGMTLHSPSSLEGHPYVRTLINFDPTYIRAASEQLFDVDALEPFVRLSNYMIRLESAEKAEFETILAKMDRLYSLREPAASDRFRLAFLDVLFVIYGLLQKPVLEQSRHAKEKDQHVGQALAYLEQHFRDEVTLAQLERELHLNRSYLSRIFRKVTGVTIFNYLYRRRINQAKIEFLIEPNRSVTDICYLSGFSNLSHFSRVFKQLEGISPNEYRRMIIKSISAK</sequence>
<dbReference type="RefSeq" id="WP_379187616.1">
    <property type="nucleotide sequence ID" value="NZ_JBHSOW010000030.1"/>
</dbReference>
<dbReference type="PANTHER" id="PTHR43280">
    <property type="entry name" value="ARAC-FAMILY TRANSCRIPTIONAL REGULATOR"/>
    <property type="match status" value="1"/>
</dbReference>
<proteinExistence type="predicted"/>
<dbReference type="Pfam" id="PF12833">
    <property type="entry name" value="HTH_18"/>
    <property type="match status" value="1"/>
</dbReference>
<dbReference type="InterPro" id="IPR018060">
    <property type="entry name" value="HTH_AraC"/>
</dbReference>
<evidence type="ECO:0000313" key="6">
    <source>
        <dbReference type="Proteomes" id="UP001596047"/>
    </source>
</evidence>
<gene>
    <name evidence="5" type="ORF">ACFPYJ_08220</name>
</gene>
<dbReference type="EMBL" id="JBHSOW010000030">
    <property type="protein sequence ID" value="MFC5649116.1"/>
    <property type="molecule type" value="Genomic_DNA"/>
</dbReference>
<dbReference type="PANTHER" id="PTHR43280:SF28">
    <property type="entry name" value="HTH-TYPE TRANSCRIPTIONAL ACTIVATOR RHAS"/>
    <property type="match status" value="1"/>
</dbReference>
<feature type="domain" description="HTH araC/xylS-type" evidence="4">
    <location>
        <begin position="187"/>
        <end position="286"/>
    </location>
</feature>
<evidence type="ECO:0000259" key="4">
    <source>
        <dbReference type="PROSITE" id="PS01124"/>
    </source>
</evidence>
<evidence type="ECO:0000256" key="3">
    <source>
        <dbReference type="ARBA" id="ARBA00023163"/>
    </source>
</evidence>